<dbReference type="AlphaFoldDB" id="A0A8D2JA58"/>
<evidence type="ECO:0000256" key="11">
    <source>
        <dbReference type="ARBA" id="ARBA00022989"/>
    </source>
</evidence>
<evidence type="ECO:0000256" key="9">
    <source>
        <dbReference type="ARBA" id="ARBA00022692"/>
    </source>
</evidence>
<evidence type="ECO:0000256" key="17">
    <source>
        <dbReference type="RuleBase" id="RU367136"/>
    </source>
</evidence>
<dbReference type="Ensembl" id="ENSVKKT00000011155.1">
    <property type="protein sequence ID" value="ENSVKKP00000010893.1"/>
    <property type="gene ID" value="ENSVKKG00000007652.1"/>
</dbReference>
<reference evidence="20" key="2">
    <citation type="submission" date="2025-09" db="UniProtKB">
        <authorList>
            <consortium name="Ensembl"/>
        </authorList>
    </citation>
    <scope>IDENTIFICATION</scope>
</reference>
<dbReference type="EC" id="2.4.1.257" evidence="4 17"/>
<feature type="domain" description="Glycosyl transferase family 1" evidence="18">
    <location>
        <begin position="221"/>
        <end position="391"/>
    </location>
</feature>
<evidence type="ECO:0000256" key="3">
    <source>
        <dbReference type="ARBA" id="ARBA00009481"/>
    </source>
</evidence>
<dbReference type="FunFam" id="3.40.50.2000:FF:000085">
    <property type="entry name" value="alpha-1,3/1,6-mannosyltransferase ALG2"/>
    <property type="match status" value="1"/>
</dbReference>
<evidence type="ECO:0000256" key="8">
    <source>
        <dbReference type="ARBA" id="ARBA00022679"/>
    </source>
</evidence>
<dbReference type="EC" id="2.4.1.132" evidence="5 17"/>
<evidence type="ECO:0000256" key="12">
    <source>
        <dbReference type="ARBA" id="ARBA00023136"/>
    </source>
</evidence>
<evidence type="ECO:0000313" key="20">
    <source>
        <dbReference type="Ensembl" id="ENSVKKP00000010893.1"/>
    </source>
</evidence>
<evidence type="ECO:0000259" key="19">
    <source>
        <dbReference type="Pfam" id="PF13439"/>
    </source>
</evidence>
<reference evidence="20" key="1">
    <citation type="submission" date="2025-08" db="UniProtKB">
        <authorList>
            <consortium name="Ensembl"/>
        </authorList>
    </citation>
    <scope>IDENTIFICATION</scope>
</reference>
<feature type="domain" description="Glycosyltransferase subfamily 4-like N-terminal" evidence="19">
    <location>
        <begin position="28"/>
        <end position="189"/>
    </location>
</feature>
<keyword evidence="10" id="KW-0256">Endoplasmic reticulum</keyword>
<evidence type="ECO:0000256" key="10">
    <source>
        <dbReference type="ARBA" id="ARBA00022824"/>
    </source>
</evidence>
<dbReference type="GO" id="GO:0102704">
    <property type="term" value="F:GDP-Man:Man(2)GlcNAc(2)-PP-Dol alpha-1,6-mannosyltransferase activity"/>
    <property type="evidence" value="ECO:0007669"/>
    <property type="project" value="UniProtKB-UniRule"/>
</dbReference>
<keyword evidence="8 17" id="KW-0808">Transferase</keyword>
<name>A0A8D2JA58_VARKO</name>
<keyword evidence="7 17" id="KW-0328">Glycosyltransferase</keyword>
<dbReference type="GO" id="GO:0004378">
    <property type="term" value="F:GDP-Man:Man(1)GlcNAc(2)-PP-Dol alpha-1,3-mannosyltransferase activity"/>
    <property type="evidence" value="ECO:0007669"/>
    <property type="project" value="UniProtKB-UniRule"/>
</dbReference>
<comment type="subcellular location">
    <subcellularLocation>
        <location evidence="1 17">Endoplasmic reticulum membrane</location>
        <topology evidence="1 17">Single-pass membrane protein</topology>
    </subcellularLocation>
</comment>
<comment type="catalytic activity">
    <reaction evidence="14 17">
        <text>an alpha-D-Man-(1-&gt;3)-beta-D-Man-(1-&gt;4)-beta-D-GlcNAc-(1-&gt;4)-alpha-D-GlcNAc-diphospho-di-trans,poly-cis-dolichol + GDP-alpha-D-mannose = an alpha-D-Man-(1-&gt;3)-[alpha-D-Man-(1-&gt;6)]-beta-D-Man-(1-&gt;4)-beta-D-GlcNAc-(1-&gt;4)-alpha-D-GlcNAc-diphospho-di-trans,poly-cis-dolichol + GDP + H(+)</text>
        <dbReference type="Rhea" id="RHEA:29519"/>
        <dbReference type="Rhea" id="RHEA-COMP:19513"/>
        <dbReference type="Rhea" id="RHEA-COMP:19515"/>
        <dbReference type="ChEBI" id="CHEBI:15378"/>
        <dbReference type="ChEBI" id="CHEBI:57527"/>
        <dbReference type="ChEBI" id="CHEBI:58189"/>
        <dbReference type="ChEBI" id="CHEBI:132510"/>
        <dbReference type="ChEBI" id="CHEBI:132511"/>
        <dbReference type="EC" id="2.4.1.257"/>
    </reaction>
    <physiologicalReaction direction="left-to-right" evidence="14 17">
        <dbReference type="Rhea" id="RHEA:29520"/>
    </physiologicalReaction>
</comment>
<comment type="similarity">
    <text evidence="3">Belongs to the glycosyltransferase group 1 family. Glycosyltransferase 4 subfamily.</text>
</comment>
<keyword evidence="9" id="KW-0812">Transmembrane</keyword>
<dbReference type="Pfam" id="PF00534">
    <property type="entry name" value="Glycos_transf_1"/>
    <property type="match status" value="1"/>
</dbReference>
<dbReference type="PANTHER" id="PTHR45918:SF1">
    <property type="entry name" value="ALPHA-1,3_1,6-MANNOSYLTRANSFERASE ALG2"/>
    <property type="match status" value="1"/>
</dbReference>
<comment type="catalytic activity">
    <reaction evidence="16">
        <text>an alpha-D-Man-(1-&gt;6)-beta-D-Man-(1-&gt;4)-beta-D-GlcNAc-(1-&gt;4)-alpha-D-GlcNAc-diphospho-di-trans,poly-cis-dolichol + GDP-alpha-D-mannose = an alpha-D-Man-(1-&gt;3)-[alpha-D-Man-(1-&gt;6)]-beta-D-Man-(1-&gt;4)-beta-D-GlcNAc-(1-&gt;4)-alpha-D-GlcNAc-diphospho-di-trans,poly-cis-dolichol + GDP + H(+)</text>
        <dbReference type="Rhea" id="RHEA:79027"/>
        <dbReference type="Rhea" id="RHEA-COMP:19514"/>
        <dbReference type="Rhea" id="RHEA-COMP:19515"/>
        <dbReference type="ChEBI" id="CHEBI:15378"/>
        <dbReference type="ChEBI" id="CHEBI:57527"/>
        <dbReference type="ChEBI" id="CHEBI:58189"/>
        <dbReference type="ChEBI" id="CHEBI:132511"/>
        <dbReference type="ChEBI" id="CHEBI:229641"/>
    </reaction>
    <physiologicalReaction direction="left-to-right" evidence="16">
        <dbReference type="Rhea" id="RHEA:79028"/>
    </physiologicalReaction>
</comment>
<dbReference type="GeneID" id="123035063"/>
<keyword evidence="11" id="KW-1133">Transmembrane helix</keyword>
<evidence type="ECO:0000256" key="4">
    <source>
        <dbReference type="ARBA" id="ARBA00011969"/>
    </source>
</evidence>
<evidence type="ECO:0000256" key="7">
    <source>
        <dbReference type="ARBA" id="ARBA00022676"/>
    </source>
</evidence>
<evidence type="ECO:0000256" key="13">
    <source>
        <dbReference type="ARBA" id="ARBA00045103"/>
    </source>
</evidence>
<evidence type="ECO:0000256" key="16">
    <source>
        <dbReference type="ARBA" id="ARBA00052501"/>
    </source>
</evidence>
<evidence type="ECO:0000256" key="6">
    <source>
        <dbReference type="ARBA" id="ARBA00019218"/>
    </source>
</evidence>
<organism evidence="20 21">
    <name type="scientific">Varanus komodoensis</name>
    <name type="common">Komodo dragon</name>
    <dbReference type="NCBI Taxonomy" id="61221"/>
    <lineage>
        <taxon>Eukaryota</taxon>
        <taxon>Metazoa</taxon>
        <taxon>Chordata</taxon>
        <taxon>Craniata</taxon>
        <taxon>Vertebrata</taxon>
        <taxon>Euteleostomi</taxon>
        <taxon>Lepidosauria</taxon>
        <taxon>Squamata</taxon>
        <taxon>Bifurcata</taxon>
        <taxon>Unidentata</taxon>
        <taxon>Episquamata</taxon>
        <taxon>Toxicofera</taxon>
        <taxon>Anguimorpha</taxon>
        <taxon>Paleoanguimorpha</taxon>
        <taxon>Varanoidea</taxon>
        <taxon>Varanidae</taxon>
        <taxon>Varanus</taxon>
    </lineage>
</organism>
<dbReference type="RefSeq" id="XP_044308841.1">
    <property type="nucleotide sequence ID" value="XM_044452906.1"/>
</dbReference>
<dbReference type="OMA" id="AMYMKCP"/>
<comment type="catalytic activity">
    <reaction evidence="15">
        <text>a beta-D-Man-(1-&gt;4)-beta-D-GlcNAc-(1-&gt;4)-alpha-D-GlcNAc-diphospho-di-trans,poly-cis-dolichol + GDP-alpha-D-mannose = an alpha-D-Man-(1-&gt;6)-beta-D-Man-(1-&gt;4)-beta-D-GlcNAc-(1-&gt;4)-alpha-D-GlcNAc-diphospho-di-trans,poly-cis-dolichol + GDP + H(+)</text>
        <dbReference type="Rhea" id="RHEA:79023"/>
        <dbReference type="Rhea" id="RHEA-COMP:19511"/>
        <dbReference type="Rhea" id="RHEA-COMP:19514"/>
        <dbReference type="ChEBI" id="CHEBI:15378"/>
        <dbReference type="ChEBI" id="CHEBI:57527"/>
        <dbReference type="ChEBI" id="CHEBI:58189"/>
        <dbReference type="ChEBI" id="CHEBI:58472"/>
        <dbReference type="ChEBI" id="CHEBI:229641"/>
    </reaction>
    <physiologicalReaction direction="left-to-right" evidence="15">
        <dbReference type="Rhea" id="RHEA:79024"/>
    </physiologicalReaction>
</comment>
<dbReference type="InterPro" id="IPR001296">
    <property type="entry name" value="Glyco_trans_1"/>
</dbReference>
<keyword evidence="12" id="KW-0472">Membrane</keyword>
<gene>
    <name evidence="20" type="primary">ALG2</name>
</gene>
<dbReference type="UniPathway" id="UPA00378"/>
<accession>A0A8D2JA58</accession>
<dbReference type="CDD" id="cd03805">
    <property type="entry name" value="GT4_ALG2-like"/>
    <property type="match status" value="1"/>
</dbReference>
<comment type="function">
    <text evidence="17">Mannosylates Man(2)GlcNAc(2)-dolichol diphosphate and Man(1)GlcNAc(2)-dolichol diphosphate to form Man(3)GlcNAc(2)-dolichol diphosphate.</text>
</comment>
<dbReference type="InterPro" id="IPR028098">
    <property type="entry name" value="Glyco_trans_4-like_N"/>
</dbReference>
<dbReference type="OrthoDB" id="448893at2759"/>
<dbReference type="KEGG" id="vko:123035063"/>
<protein>
    <recommendedName>
        <fullName evidence="6 17">Alpha-1,3/1,6-mannosyltransferase ALG2</fullName>
        <ecNumber evidence="5 17">2.4.1.132</ecNumber>
        <ecNumber evidence="4 17">2.4.1.257</ecNumber>
    </recommendedName>
    <alternativeName>
        <fullName evidence="17">GDP-Man:Man(1)GlcNAc(2)-PP-Dol alpha-1,3-mannosyltransferase</fullName>
    </alternativeName>
</protein>
<evidence type="ECO:0000259" key="18">
    <source>
        <dbReference type="Pfam" id="PF00534"/>
    </source>
</evidence>
<dbReference type="FunFam" id="3.40.50.2000:FF:000097">
    <property type="entry name" value="alpha-1,3/1,6-mannosyltransferase ALG2"/>
    <property type="match status" value="1"/>
</dbReference>
<dbReference type="InterPro" id="IPR027054">
    <property type="entry name" value="ALG2"/>
</dbReference>
<dbReference type="PANTHER" id="PTHR45918">
    <property type="entry name" value="ALPHA-1,3/1,6-MANNOSYLTRANSFERASE ALG2"/>
    <property type="match status" value="1"/>
</dbReference>
<sequence>MAATATETGERKQRGGPSVFFLHPDLGIGGAERLVVDAALALCARGCRVQIWTPRYDPARCFSETRQLDVRTAGGWLPRSILGRGHALCAALRMVFLALHVLLLSGEEFDVFVCDQVSACIPILRLARRCKKVLFYCHFPDQLLTKRESFIKRIYRAPLDWLEEYTTGMADCILVNSCFTARVFKETFKSLSHINPDVLYPSLNINRFDITAPADVVSIVPNRKRFFLSINRYERKKNLVLALEAFHALRGRLDAQEWRDVHLVLAGGYDEAVKENVEYYEELKARATTLNIDEEVTFLRSFSDEEKIALLSNCVCVLYTPSDEHFGIVPLEAMYMRCPVIAVNSGGPLESVVNNQTGFLCDPLPTQFSETMEKFLRDPTLKKRMGAAGRTRVLENFSPDAFTEKLYQYVNSLIQ</sequence>
<evidence type="ECO:0000256" key="1">
    <source>
        <dbReference type="ARBA" id="ARBA00004389"/>
    </source>
</evidence>
<comment type="pathway">
    <text evidence="2 17">Protein modification; protein glycosylation.</text>
</comment>
<comment type="catalytic activity">
    <reaction evidence="13 17">
        <text>a beta-D-Man-(1-&gt;4)-beta-D-GlcNAc-(1-&gt;4)-alpha-D-GlcNAc-diphospho-di-trans,poly-cis-dolichol + GDP-alpha-D-mannose = an alpha-D-Man-(1-&gt;3)-beta-D-Man-(1-&gt;4)-beta-D-GlcNAc-(1-&gt;4)-alpha-D-GlcNAc-diphospho-di-trans,poly-cis-dolichol + GDP + H(+)</text>
        <dbReference type="Rhea" id="RHEA:29515"/>
        <dbReference type="Rhea" id="RHEA-COMP:19511"/>
        <dbReference type="Rhea" id="RHEA-COMP:19513"/>
        <dbReference type="ChEBI" id="CHEBI:15378"/>
        <dbReference type="ChEBI" id="CHEBI:57527"/>
        <dbReference type="ChEBI" id="CHEBI:58189"/>
        <dbReference type="ChEBI" id="CHEBI:58472"/>
        <dbReference type="ChEBI" id="CHEBI:132510"/>
        <dbReference type="EC" id="2.4.1.132"/>
    </reaction>
    <physiologicalReaction direction="left-to-right" evidence="13 17">
        <dbReference type="Rhea" id="RHEA:29516"/>
    </physiologicalReaction>
</comment>
<dbReference type="CTD" id="85365"/>
<dbReference type="Gene3D" id="3.40.50.2000">
    <property type="entry name" value="Glycogen Phosphorylase B"/>
    <property type="match status" value="2"/>
</dbReference>
<evidence type="ECO:0000256" key="15">
    <source>
        <dbReference type="ARBA" id="ARBA00050465"/>
    </source>
</evidence>
<evidence type="ECO:0000313" key="21">
    <source>
        <dbReference type="Proteomes" id="UP000694545"/>
    </source>
</evidence>
<keyword evidence="21" id="KW-1185">Reference proteome</keyword>
<evidence type="ECO:0000256" key="2">
    <source>
        <dbReference type="ARBA" id="ARBA00004922"/>
    </source>
</evidence>
<dbReference type="GO" id="GO:0005789">
    <property type="term" value="C:endoplasmic reticulum membrane"/>
    <property type="evidence" value="ECO:0007669"/>
    <property type="project" value="UniProtKB-SubCell"/>
</dbReference>
<evidence type="ECO:0000256" key="14">
    <source>
        <dbReference type="ARBA" id="ARBA00045104"/>
    </source>
</evidence>
<evidence type="ECO:0000256" key="5">
    <source>
        <dbReference type="ARBA" id="ARBA00012649"/>
    </source>
</evidence>
<dbReference type="Pfam" id="PF13439">
    <property type="entry name" value="Glyco_transf_4"/>
    <property type="match status" value="1"/>
</dbReference>
<dbReference type="Proteomes" id="UP000694545">
    <property type="component" value="Unplaced"/>
</dbReference>
<dbReference type="SUPFAM" id="SSF53756">
    <property type="entry name" value="UDP-Glycosyltransferase/glycogen phosphorylase"/>
    <property type="match status" value="1"/>
</dbReference>
<proteinExistence type="inferred from homology"/>